<evidence type="ECO:0000313" key="1">
    <source>
        <dbReference type="EMBL" id="TKW52080.1"/>
    </source>
</evidence>
<evidence type="ECO:0000313" key="2">
    <source>
        <dbReference type="Proteomes" id="UP000310108"/>
    </source>
</evidence>
<accession>A0A4U6X922</accession>
<gene>
    <name evidence="1" type="ORF">CTA1_11337</name>
</gene>
<dbReference type="EMBL" id="PJEX01000262">
    <property type="protein sequence ID" value="TKW52080.1"/>
    <property type="molecule type" value="Genomic_DNA"/>
</dbReference>
<dbReference type="Proteomes" id="UP000310108">
    <property type="component" value="Unassembled WGS sequence"/>
</dbReference>
<proteinExistence type="predicted"/>
<organism evidence="1 2">
    <name type="scientific">Colletotrichum tanaceti</name>
    <dbReference type="NCBI Taxonomy" id="1306861"/>
    <lineage>
        <taxon>Eukaryota</taxon>
        <taxon>Fungi</taxon>
        <taxon>Dikarya</taxon>
        <taxon>Ascomycota</taxon>
        <taxon>Pezizomycotina</taxon>
        <taxon>Sordariomycetes</taxon>
        <taxon>Hypocreomycetidae</taxon>
        <taxon>Glomerellales</taxon>
        <taxon>Glomerellaceae</taxon>
        <taxon>Colletotrichum</taxon>
        <taxon>Colletotrichum destructivum species complex</taxon>
    </lineage>
</organism>
<comment type="caution">
    <text evidence="1">The sequence shown here is derived from an EMBL/GenBank/DDBJ whole genome shotgun (WGS) entry which is preliminary data.</text>
</comment>
<dbReference type="AlphaFoldDB" id="A0A4U6X922"/>
<keyword evidence="2" id="KW-1185">Reference proteome</keyword>
<sequence>MDRGPLEKEKAQSIKLEIARGGFKRKRPRLYSTAFTTGVEGGSDAASDNCDRPVTQPGTALCLSRPLPKRTSTTLNDAFDGVFGLYSTPTQQTANHTMARQMSISEGGISTSETLSADESDPDHCSLPVDPLLHLGYEWESSESTLDYEAYMEIGTFLPTQASESLLPNTPHRLSESVPSDTPSCYFGTSSGTDDSSSSTAPGGILLGDAICLSNYLEETLLAQFPFRQVSNVGCREWLEILLFSSKHVLRATLLLSGAANSADENTELGQGNGIGNHMIQAMSMLRSLPSATSSLSLLDEKLKTSHIISACTCVMQAIFLEV</sequence>
<name>A0A4U6X922_9PEZI</name>
<protein>
    <submittedName>
        <fullName evidence="1">Uncharacterized protein</fullName>
    </submittedName>
</protein>
<reference evidence="1 2" key="1">
    <citation type="journal article" date="2019" name="PLoS ONE">
        <title>Comparative genome analysis indicates high evolutionary potential of pathogenicity genes in Colletotrichum tanaceti.</title>
        <authorList>
            <person name="Lelwala R.V."/>
            <person name="Korhonen P.K."/>
            <person name="Young N.D."/>
            <person name="Scott J.B."/>
            <person name="Ades P.A."/>
            <person name="Gasser R.B."/>
            <person name="Taylor P.W.J."/>
        </authorList>
    </citation>
    <scope>NUCLEOTIDE SEQUENCE [LARGE SCALE GENOMIC DNA]</scope>
    <source>
        <strain evidence="1">BRIP57314</strain>
    </source>
</reference>